<sequence>LRSAILLIPEASWLRTGRTILSANLTPGRHLYPCHYKREKAIENLACFKFTEVLCLVRPEKF</sequence>
<evidence type="ECO:0000313" key="1">
    <source>
        <dbReference type="EMBL" id="RRT34543.1"/>
    </source>
</evidence>
<evidence type="ECO:0000313" key="2">
    <source>
        <dbReference type="Proteomes" id="UP000287651"/>
    </source>
</evidence>
<protein>
    <submittedName>
        <fullName evidence="1">Uncharacterized protein</fullName>
    </submittedName>
</protein>
<comment type="caution">
    <text evidence="1">The sequence shown here is derived from an EMBL/GenBank/DDBJ whole genome shotgun (WGS) entry which is preliminary data.</text>
</comment>
<feature type="non-terminal residue" evidence="1">
    <location>
        <position position="1"/>
    </location>
</feature>
<accession>A0A426X4Y2</accession>
<reference evidence="1 2" key="1">
    <citation type="journal article" date="2014" name="Agronomy (Basel)">
        <title>A Draft Genome Sequence for Ensete ventricosum, the Drought-Tolerant Tree Against Hunger.</title>
        <authorList>
            <person name="Harrison J."/>
            <person name="Moore K.A."/>
            <person name="Paszkiewicz K."/>
            <person name="Jones T."/>
            <person name="Grant M."/>
            <person name="Ambacheew D."/>
            <person name="Muzemil S."/>
            <person name="Studholme D.J."/>
        </authorList>
    </citation>
    <scope>NUCLEOTIDE SEQUENCE [LARGE SCALE GENOMIC DNA]</scope>
</reference>
<dbReference type="Proteomes" id="UP000287651">
    <property type="component" value="Unassembled WGS sequence"/>
</dbReference>
<organism evidence="1 2">
    <name type="scientific">Ensete ventricosum</name>
    <name type="common">Abyssinian banana</name>
    <name type="synonym">Musa ensete</name>
    <dbReference type="NCBI Taxonomy" id="4639"/>
    <lineage>
        <taxon>Eukaryota</taxon>
        <taxon>Viridiplantae</taxon>
        <taxon>Streptophyta</taxon>
        <taxon>Embryophyta</taxon>
        <taxon>Tracheophyta</taxon>
        <taxon>Spermatophyta</taxon>
        <taxon>Magnoliopsida</taxon>
        <taxon>Liliopsida</taxon>
        <taxon>Zingiberales</taxon>
        <taxon>Musaceae</taxon>
        <taxon>Ensete</taxon>
    </lineage>
</organism>
<dbReference type="EMBL" id="AMZH03026610">
    <property type="protein sequence ID" value="RRT34543.1"/>
    <property type="molecule type" value="Genomic_DNA"/>
</dbReference>
<proteinExistence type="predicted"/>
<gene>
    <name evidence="1" type="ORF">B296_00047956</name>
</gene>
<name>A0A426X4Y2_ENSVE</name>
<dbReference type="AlphaFoldDB" id="A0A426X4Y2"/>